<keyword evidence="3" id="KW-1185">Reference proteome</keyword>
<dbReference type="InterPro" id="IPR001387">
    <property type="entry name" value="Cro/C1-type_HTH"/>
</dbReference>
<protein>
    <submittedName>
        <fullName evidence="2">Helix-turn-helix transcriptional regulator</fullName>
    </submittedName>
</protein>
<reference evidence="2" key="1">
    <citation type="submission" date="2020-10" db="EMBL/GenBank/DDBJ databases">
        <title>ChiBAC.</title>
        <authorList>
            <person name="Zenner C."/>
            <person name="Hitch T.C.A."/>
            <person name="Clavel T."/>
        </authorList>
    </citation>
    <scope>NUCLEOTIDE SEQUENCE</scope>
    <source>
        <strain evidence="2">DSM 107454</strain>
    </source>
</reference>
<dbReference type="SMART" id="SM00530">
    <property type="entry name" value="HTH_XRE"/>
    <property type="match status" value="1"/>
</dbReference>
<dbReference type="EMBL" id="JADCKB010000007">
    <property type="protein sequence ID" value="MBE5039724.1"/>
    <property type="molecule type" value="Genomic_DNA"/>
</dbReference>
<dbReference type="RefSeq" id="WP_226392289.1">
    <property type="nucleotide sequence ID" value="NZ_JADCKB010000007.1"/>
</dbReference>
<name>A0A9D5M563_9FIRM</name>
<gene>
    <name evidence="2" type="ORF">INF28_04515</name>
</gene>
<dbReference type="PROSITE" id="PS50943">
    <property type="entry name" value="HTH_CROC1"/>
    <property type="match status" value="1"/>
</dbReference>
<organism evidence="2 3">
    <name type="scientific">Ructibacterium gallinarum</name>
    <dbReference type="NCBI Taxonomy" id="2779355"/>
    <lineage>
        <taxon>Bacteria</taxon>
        <taxon>Bacillati</taxon>
        <taxon>Bacillota</taxon>
        <taxon>Clostridia</taxon>
        <taxon>Eubacteriales</taxon>
        <taxon>Oscillospiraceae</taxon>
        <taxon>Ructibacterium</taxon>
    </lineage>
</organism>
<sequence>MAIGKRIRYFRTLLNLTQKELGRKLGFPERAADVRVAQYESETRVPKQDMIKMLSNILGVSERALTVPDIDTEIGLMHTFFALEDTQHFQIGETENGNMCIYLDKFDTATHTLAQDFRAWYQEYQKFVNGEITREEYDKWRYTFPQIEAERFKENLEELRKKNKTDN</sequence>
<dbReference type="InterPro" id="IPR010982">
    <property type="entry name" value="Lambda_DNA-bd_dom_sf"/>
</dbReference>
<dbReference type="SUPFAM" id="SSF47413">
    <property type="entry name" value="lambda repressor-like DNA-binding domains"/>
    <property type="match status" value="1"/>
</dbReference>
<dbReference type="Proteomes" id="UP000806542">
    <property type="component" value="Unassembled WGS sequence"/>
</dbReference>
<evidence type="ECO:0000259" key="1">
    <source>
        <dbReference type="PROSITE" id="PS50943"/>
    </source>
</evidence>
<proteinExistence type="predicted"/>
<dbReference type="GO" id="GO:0003677">
    <property type="term" value="F:DNA binding"/>
    <property type="evidence" value="ECO:0007669"/>
    <property type="project" value="InterPro"/>
</dbReference>
<dbReference type="Gene3D" id="1.10.260.40">
    <property type="entry name" value="lambda repressor-like DNA-binding domains"/>
    <property type="match status" value="1"/>
</dbReference>
<comment type="caution">
    <text evidence="2">The sequence shown here is derived from an EMBL/GenBank/DDBJ whole genome shotgun (WGS) entry which is preliminary data.</text>
</comment>
<evidence type="ECO:0000313" key="3">
    <source>
        <dbReference type="Proteomes" id="UP000806542"/>
    </source>
</evidence>
<feature type="domain" description="HTH cro/C1-type" evidence="1">
    <location>
        <begin position="7"/>
        <end position="65"/>
    </location>
</feature>
<evidence type="ECO:0000313" key="2">
    <source>
        <dbReference type="EMBL" id="MBE5039724.1"/>
    </source>
</evidence>
<dbReference type="Pfam" id="PF01381">
    <property type="entry name" value="HTH_3"/>
    <property type="match status" value="1"/>
</dbReference>
<dbReference type="CDD" id="cd00093">
    <property type="entry name" value="HTH_XRE"/>
    <property type="match status" value="1"/>
</dbReference>
<accession>A0A9D5M563</accession>
<dbReference type="AlphaFoldDB" id="A0A9D5M563"/>